<dbReference type="EnsemblPlants" id="ONIVA07G21650.1">
    <property type="protein sequence ID" value="ONIVA07G21650.1"/>
    <property type="gene ID" value="ONIVA07G21650"/>
</dbReference>
<keyword evidence="2" id="KW-1185">Reference proteome</keyword>
<evidence type="ECO:0000313" key="2">
    <source>
        <dbReference type="Proteomes" id="UP000006591"/>
    </source>
</evidence>
<accession>A0A0E0I401</accession>
<dbReference type="Proteomes" id="UP000006591">
    <property type="component" value="Chromosome 7"/>
</dbReference>
<name>A0A0E0I401_ORYNI</name>
<sequence length="224" mass="23917">MGVTEAYRAEFSSERENTDAVCDWRHGKEGDAEGEARARAIPGWRSRGRVLETREKATHPTARPRGFLPPSRGLKIAQERVASVGRAVLLCLGPAADVDEILLVLPTRAGEHGGAKEAPTATLAVVRQRVARGLREQLVATGARVKDKDAGEDPGGERCWEEQHETEVDVVHGEAVDAALAVKGEARGGGGGIYRGKGGGVEVWRVTLDATRGTVRSVSAGWKK</sequence>
<evidence type="ECO:0000313" key="1">
    <source>
        <dbReference type="EnsemblPlants" id="ONIVA07G21650.1"/>
    </source>
</evidence>
<dbReference type="HOGENOM" id="CLU_1236750_0_0_1"/>
<protein>
    <submittedName>
        <fullName evidence="1">Uncharacterized protein</fullName>
    </submittedName>
</protein>
<proteinExistence type="predicted"/>
<dbReference type="Gramene" id="ONIVA07G21650.1">
    <property type="protein sequence ID" value="ONIVA07G21650.1"/>
    <property type="gene ID" value="ONIVA07G21650"/>
</dbReference>
<reference evidence="1" key="1">
    <citation type="submission" date="2015-04" db="UniProtKB">
        <authorList>
            <consortium name="EnsemblPlants"/>
        </authorList>
    </citation>
    <scope>IDENTIFICATION</scope>
    <source>
        <strain evidence="1">SL10</strain>
    </source>
</reference>
<reference evidence="1" key="2">
    <citation type="submission" date="2018-04" db="EMBL/GenBank/DDBJ databases">
        <title>OnivRS2 (Oryza nivara Reference Sequence Version 2).</title>
        <authorList>
            <person name="Zhang J."/>
            <person name="Kudrna D."/>
            <person name="Lee S."/>
            <person name="Talag J."/>
            <person name="Rajasekar S."/>
            <person name="Welchert J."/>
            <person name="Hsing Y.-I."/>
            <person name="Wing R.A."/>
        </authorList>
    </citation>
    <scope>NUCLEOTIDE SEQUENCE [LARGE SCALE GENOMIC DNA]</scope>
    <source>
        <strain evidence="1">SL10</strain>
    </source>
</reference>
<organism evidence="1">
    <name type="scientific">Oryza nivara</name>
    <name type="common">Indian wild rice</name>
    <name type="synonym">Oryza sativa f. spontanea</name>
    <dbReference type="NCBI Taxonomy" id="4536"/>
    <lineage>
        <taxon>Eukaryota</taxon>
        <taxon>Viridiplantae</taxon>
        <taxon>Streptophyta</taxon>
        <taxon>Embryophyta</taxon>
        <taxon>Tracheophyta</taxon>
        <taxon>Spermatophyta</taxon>
        <taxon>Magnoliopsida</taxon>
        <taxon>Liliopsida</taxon>
        <taxon>Poales</taxon>
        <taxon>Poaceae</taxon>
        <taxon>BOP clade</taxon>
        <taxon>Oryzoideae</taxon>
        <taxon>Oryzeae</taxon>
        <taxon>Oryzinae</taxon>
        <taxon>Oryza</taxon>
    </lineage>
</organism>
<dbReference type="AlphaFoldDB" id="A0A0E0I401"/>